<feature type="non-terminal residue" evidence="3">
    <location>
        <position position="1010"/>
    </location>
</feature>
<organism evidence="3 4">
    <name type="scientific">Pristionchus entomophagus</name>
    <dbReference type="NCBI Taxonomy" id="358040"/>
    <lineage>
        <taxon>Eukaryota</taxon>
        <taxon>Metazoa</taxon>
        <taxon>Ecdysozoa</taxon>
        <taxon>Nematoda</taxon>
        <taxon>Chromadorea</taxon>
        <taxon>Rhabditida</taxon>
        <taxon>Rhabditina</taxon>
        <taxon>Diplogasteromorpha</taxon>
        <taxon>Diplogasteroidea</taxon>
        <taxon>Neodiplogasteridae</taxon>
        <taxon>Pristionchus</taxon>
    </lineage>
</organism>
<feature type="region of interest" description="Disordered" evidence="1">
    <location>
        <begin position="542"/>
        <end position="607"/>
    </location>
</feature>
<proteinExistence type="predicted"/>
<feature type="compositionally biased region" description="Basic and acidic residues" evidence="1">
    <location>
        <begin position="596"/>
        <end position="607"/>
    </location>
</feature>
<feature type="compositionally biased region" description="Basic and acidic residues" evidence="1">
    <location>
        <begin position="559"/>
        <end position="583"/>
    </location>
</feature>
<protein>
    <recommendedName>
        <fullName evidence="2">VWFA domain-containing protein</fullName>
    </recommendedName>
</protein>
<keyword evidence="4" id="KW-1185">Reference proteome</keyword>
<dbReference type="InterPro" id="IPR002035">
    <property type="entry name" value="VWF_A"/>
</dbReference>
<evidence type="ECO:0000313" key="3">
    <source>
        <dbReference type="EMBL" id="GMT03660.1"/>
    </source>
</evidence>
<feature type="compositionally biased region" description="Polar residues" evidence="1">
    <location>
        <begin position="750"/>
        <end position="761"/>
    </location>
</feature>
<dbReference type="AlphaFoldDB" id="A0AAV5UBX2"/>
<sequence length="1010" mass="110357">IMLQSCSRCDLGPSDVIFVAHLTHFLSTDHVDDVKRFMRDAVSTYDVGAKSVRIGVLVYDNSGDPLYALPLEKAMTRSQAESEILRISPASCGFAFCKVDPSKTLINAVLTAQSILNRDSSPGRMKKIIVVQTGRTEPGEEEYVQALQNADPWLRVAQVHIGSPEDNLSPEQSDYMQAYYQPYERYLGRLRQMYPNMSIPEMQYQRREVAPSKSVYNGVIRLNGFDALCLIRNEICELTFACPPCNALISSASSSSIDPRPLMKPAETTSLEKPADPFDSLPWPASLTSPRPSTTTTTKSPFDDAYEYEISGDPPGLTVNHTPVPIKDSADDIKSPSESSAVDFEDLVDDIPVRPNSSTDGVTKRKKKRRSRRGSGMSQAQCTCAVEPENPSPCSSASYQPPQPRYVPYLCGRTANPSPRCAQLLQPPPCGRPCGASPCGRAARPPPCGAAAPACGGAPVPCGGPRPPPCGVPPMPWPRPPAPEAAKIEEELFPPTLAPPASAYPQLPLPNAVELSSGIESTDISDWATKFSSQIEENAAKKVTFDEEDSEYEDFISDSVDKESKTKREGKKKQLTDFDKEYDYEAISSPASPSKKAQDEGWKKLLVDKKKRPRRIDNDKPDALLDALSILRPTPPSIDRLLNAFGSLERAADHEKTFKKETVAPRTLRTTTSLPVKKTRERSLESQRVVLTVDDVSAPRTTPPTTAEMLRRLQKLEQVLEAEAVIEAAKDSSESLAMLEGAARSRRTLKPSTLQQPSVSQKDVEREKVVKELHRLGKAENVNALFQEDPKPQKRPSRSSCHFSGVDVVLLLDDLSGVKNIEGLHRLVESIHGETQRIEECRERSRLAVLSLSSPGTVKMISPLGALPCPHLITASGCPLNETRCDQALSEGLILGVNLLTQEVNDRRKAIVVLSARNPSGSQKIASSLSDALQLAASLGVDVQPVEIGGTDLRALSTLTASGVAPLQWQDDPSGQLGLRNALCSQLSVSEEELSQKQAFCPWRDDQSRD</sequence>
<reference evidence="3" key="1">
    <citation type="submission" date="2023-10" db="EMBL/GenBank/DDBJ databases">
        <title>Genome assembly of Pristionchus species.</title>
        <authorList>
            <person name="Yoshida K."/>
            <person name="Sommer R.J."/>
        </authorList>
    </citation>
    <scope>NUCLEOTIDE SEQUENCE</scope>
    <source>
        <strain evidence="3">RS0144</strain>
    </source>
</reference>
<feature type="region of interest" description="Disordered" evidence="1">
    <location>
        <begin position="252"/>
        <end position="401"/>
    </location>
</feature>
<feature type="non-terminal residue" evidence="3">
    <location>
        <position position="1"/>
    </location>
</feature>
<dbReference type="EMBL" id="BTSX01000006">
    <property type="protein sequence ID" value="GMT03660.1"/>
    <property type="molecule type" value="Genomic_DNA"/>
</dbReference>
<feature type="compositionally biased region" description="Acidic residues" evidence="1">
    <location>
        <begin position="546"/>
        <end position="556"/>
    </location>
</feature>
<gene>
    <name evidence="3" type="ORF">PENTCL1PPCAC_25834</name>
</gene>
<dbReference type="SUPFAM" id="SSF53300">
    <property type="entry name" value="vWA-like"/>
    <property type="match status" value="1"/>
</dbReference>
<dbReference type="InterPro" id="IPR036465">
    <property type="entry name" value="vWFA_dom_sf"/>
</dbReference>
<dbReference type="PROSITE" id="PS50234">
    <property type="entry name" value="VWFA"/>
    <property type="match status" value="1"/>
</dbReference>
<feature type="compositionally biased region" description="Basic residues" evidence="1">
    <location>
        <begin position="364"/>
        <end position="373"/>
    </location>
</feature>
<feature type="compositionally biased region" description="Low complexity" evidence="1">
    <location>
        <begin position="284"/>
        <end position="300"/>
    </location>
</feature>
<evidence type="ECO:0000256" key="1">
    <source>
        <dbReference type="SAM" id="MobiDB-lite"/>
    </source>
</evidence>
<accession>A0AAV5UBX2</accession>
<evidence type="ECO:0000313" key="4">
    <source>
        <dbReference type="Proteomes" id="UP001432027"/>
    </source>
</evidence>
<dbReference type="Gene3D" id="3.40.50.410">
    <property type="entry name" value="von Willebrand factor, type A domain"/>
    <property type="match status" value="1"/>
</dbReference>
<feature type="region of interest" description="Disordered" evidence="1">
    <location>
        <begin position="744"/>
        <end position="766"/>
    </location>
</feature>
<name>A0AAV5UBX2_9BILA</name>
<feature type="domain" description="VWFA" evidence="2">
    <location>
        <begin position="15"/>
        <end position="163"/>
    </location>
</feature>
<comment type="caution">
    <text evidence="3">The sequence shown here is derived from an EMBL/GenBank/DDBJ whole genome shotgun (WGS) entry which is preliminary data.</text>
</comment>
<dbReference type="Proteomes" id="UP001432027">
    <property type="component" value="Unassembled WGS sequence"/>
</dbReference>
<evidence type="ECO:0000259" key="2">
    <source>
        <dbReference type="PROSITE" id="PS50234"/>
    </source>
</evidence>